<evidence type="ECO:0000256" key="1">
    <source>
        <dbReference type="SAM" id="MobiDB-lite"/>
    </source>
</evidence>
<reference evidence="2 3" key="1">
    <citation type="journal article" date="2014" name="ISME J.">
        <title>Candidatus Competibacter-lineage genomes retrieved from metagenomes reveal functional metabolic diversity.</title>
        <authorList>
            <person name="McIlroy S.J."/>
            <person name="Albertsen M."/>
            <person name="Andresen E.K."/>
            <person name="Saunders A.M."/>
            <person name="Kristiansen R."/>
            <person name="Stokholm-Bjerregaard M."/>
            <person name="Nielsen K.L."/>
            <person name="Nielsen P.H."/>
        </authorList>
    </citation>
    <scope>NUCLEOTIDE SEQUENCE [LARGE SCALE GENOMIC DNA]</scope>
    <source>
        <strain evidence="2 3">Run_B_J11</strain>
    </source>
</reference>
<evidence type="ECO:0000313" key="2">
    <source>
        <dbReference type="EMBL" id="CDH44893.1"/>
    </source>
</evidence>
<dbReference type="EMBL" id="CBTK010000112">
    <property type="protein sequence ID" value="CDH44893.1"/>
    <property type="molecule type" value="Genomic_DNA"/>
</dbReference>
<sequence length="167" mass="18548">MSLPQKIARRNENVFNSLPALAVDLHINPDAPQAKDDHYRLLNEDGSLHQERTVIDDAIPGDGYLTLIFTGLIPGCKYSLEVDLGAEGRYLSFYKVLLEDLLETASNPSATVQSEEESALPNSFEEAERESDIPDSKPEAQLIRIALREQKDGEPNSPWKEGSTLIL</sequence>
<name>A0A7U7GAW7_9GAMM</name>
<dbReference type="Proteomes" id="UP000019184">
    <property type="component" value="Unassembled WGS sequence"/>
</dbReference>
<accession>A0A7U7GAW7</accession>
<evidence type="ECO:0000313" key="3">
    <source>
        <dbReference type="Proteomes" id="UP000019184"/>
    </source>
</evidence>
<feature type="region of interest" description="Disordered" evidence="1">
    <location>
        <begin position="107"/>
        <end position="167"/>
    </location>
</feature>
<keyword evidence="3" id="KW-1185">Reference proteome</keyword>
<comment type="caution">
    <text evidence="2">The sequence shown here is derived from an EMBL/GenBank/DDBJ whole genome shotgun (WGS) entry which is preliminary data.</text>
</comment>
<dbReference type="RefSeq" id="WP_034432074.1">
    <property type="nucleotide sequence ID" value="NZ_CBTK010000112.1"/>
</dbReference>
<organism evidence="2 3">
    <name type="scientific">Candidatus Contendobacter odensis Run_B_J11</name>
    <dbReference type="NCBI Taxonomy" id="1400861"/>
    <lineage>
        <taxon>Bacteria</taxon>
        <taxon>Pseudomonadati</taxon>
        <taxon>Pseudomonadota</taxon>
        <taxon>Gammaproteobacteria</taxon>
        <taxon>Candidatus Competibacteraceae</taxon>
        <taxon>Candidatus Contendibacter</taxon>
    </lineage>
</organism>
<gene>
    <name evidence="2" type="ORF">BN874_20013</name>
</gene>
<protein>
    <submittedName>
        <fullName evidence="2">Uncharacterized protein</fullName>
    </submittedName>
</protein>
<dbReference type="AlphaFoldDB" id="A0A7U7GAW7"/>
<proteinExistence type="predicted"/>